<dbReference type="SUPFAM" id="SSF55961">
    <property type="entry name" value="Bet v1-like"/>
    <property type="match status" value="1"/>
</dbReference>
<gene>
    <name evidence="2" type="ORF">U0042_20060</name>
</gene>
<evidence type="ECO:0000256" key="1">
    <source>
        <dbReference type="SAM" id="MobiDB-lite"/>
    </source>
</evidence>
<dbReference type="CDD" id="cd05018">
    <property type="entry name" value="CoxG"/>
    <property type="match status" value="1"/>
</dbReference>
<dbReference type="RefSeq" id="WP_114814134.1">
    <property type="nucleotide sequence ID" value="NZ_CP139965.1"/>
</dbReference>
<evidence type="ECO:0000313" key="2">
    <source>
        <dbReference type="EMBL" id="WQD76374.1"/>
    </source>
</evidence>
<reference evidence="2 3" key="1">
    <citation type="submission" date="2023-12" db="EMBL/GenBank/DDBJ databases">
        <title>Genome sequencing and assembly of bacterial species from a model synthetic community.</title>
        <authorList>
            <person name="Hogle S.L."/>
        </authorList>
    </citation>
    <scope>NUCLEOTIDE SEQUENCE [LARGE SCALE GENOMIC DNA]</scope>
    <source>
        <strain evidence="2 3">HAMBI 2494</strain>
    </source>
</reference>
<dbReference type="PANTHER" id="PTHR38588">
    <property type="entry name" value="BLL0334 PROTEIN"/>
    <property type="match status" value="1"/>
</dbReference>
<keyword evidence="3" id="KW-1185">Reference proteome</keyword>
<dbReference type="PANTHER" id="PTHR38588:SF1">
    <property type="entry name" value="BLL0334 PROTEIN"/>
    <property type="match status" value="1"/>
</dbReference>
<dbReference type="InterPro" id="IPR023393">
    <property type="entry name" value="START-like_dom_sf"/>
</dbReference>
<dbReference type="InterPro" id="IPR010419">
    <property type="entry name" value="CO_DH_gsu"/>
</dbReference>
<organism evidence="2 3">
    <name type="scientific">Paraburkholderia kururiensis</name>
    <dbReference type="NCBI Taxonomy" id="984307"/>
    <lineage>
        <taxon>Bacteria</taxon>
        <taxon>Pseudomonadati</taxon>
        <taxon>Pseudomonadota</taxon>
        <taxon>Betaproteobacteria</taxon>
        <taxon>Burkholderiales</taxon>
        <taxon>Burkholderiaceae</taxon>
        <taxon>Paraburkholderia</taxon>
    </lineage>
</organism>
<accession>A0ABZ0WG93</accession>
<dbReference type="Pfam" id="PF06240">
    <property type="entry name" value="COXG"/>
    <property type="match status" value="1"/>
</dbReference>
<name>A0ABZ0WG93_9BURK</name>
<proteinExistence type="predicted"/>
<evidence type="ECO:0000313" key="3">
    <source>
        <dbReference type="Proteomes" id="UP001325479"/>
    </source>
</evidence>
<dbReference type="Gene3D" id="3.30.530.20">
    <property type="match status" value="1"/>
</dbReference>
<dbReference type="Proteomes" id="UP001325479">
    <property type="component" value="Chromosome"/>
</dbReference>
<dbReference type="EMBL" id="CP139965">
    <property type="protein sequence ID" value="WQD76374.1"/>
    <property type="molecule type" value="Genomic_DNA"/>
</dbReference>
<protein>
    <submittedName>
        <fullName evidence="2">Carbon monoxide dehydrogenase subunit G</fullName>
    </submittedName>
</protein>
<feature type="compositionally biased region" description="Low complexity" evidence="1">
    <location>
        <begin position="162"/>
        <end position="186"/>
    </location>
</feature>
<feature type="region of interest" description="Disordered" evidence="1">
    <location>
        <begin position="146"/>
        <end position="204"/>
    </location>
</feature>
<sequence length="204" mass="21339">MQLTESYTLPVPQQRAWEALNDTAILRQSIPGCESIEPDGENAYALTMQAHVGPVKAHFKGRMLLTDIDAPRAYTIVFEGQGGVAGFGKGSAQVTLEPEGDAATKLSYTAHAQVGGKLAQIGSRLVDGAARKIAGEFFKRFSEHVGGPAASDAADEEGTLQTASGATESEAESLEGAAGAAAGTEADTGETKRKKSWKAWISRS</sequence>